<feature type="domain" description="UspA" evidence="1">
    <location>
        <begin position="13"/>
        <end position="153"/>
    </location>
</feature>
<accession>A0AAE1CXR1</accession>
<dbReference type="SUPFAM" id="SSF52402">
    <property type="entry name" value="Adenine nucleotide alpha hydrolases-like"/>
    <property type="match status" value="1"/>
</dbReference>
<comment type="caution">
    <text evidence="2">The sequence shown here is derived from an EMBL/GenBank/DDBJ whole genome shotgun (WGS) entry which is preliminary data.</text>
</comment>
<dbReference type="Gene3D" id="3.40.50.620">
    <property type="entry name" value="HUPs"/>
    <property type="match status" value="1"/>
</dbReference>
<dbReference type="PANTHER" id="PTHR46989">
    <property type="entry name" value="USP DOMAIN-CONTAINING PROTEIN"/>
    <property type="match status" value="1"/>
</dbReference>
<protein>
    <recommendedName>
        <fullName evidence="1">UspA domain-containing protein</fullName>
    </recommendedName>
</protein>
<evidence type="ECO:0000259" key="1">
    <source>
        <dbReference type="Pfam" id="PF00582"/>
    </source>
</evidence>
<name>A0AAE1CXR1_9GAST</name>
<evidence type="ECO:0000313" key="3">
    <source>
        <dbReference type="Proteomes" id="UP001283361"/>
    </source>
</evidence>
<evidence type="ECO:0000313" key="2">
    <source>
        <dbReference type="EMBL" id="KAK3743551.1"/>
    </source>
</evidence>
<organism evidence="2 3">
    <name type="scientific">Elysia crispata</name>
    <name type="common">lettuce slug</name>
    <dbReference type="NCBI Taxonomy" id="231223"/>
    <lineage>
        <taxon>Eukaryota</taxon>
        <taxon>Metazoa</taxon>
        <taxon>Spiralia</taxon>
        <taxon>Lophotrochozoa</taxon>
        <taxon>Mollusca</taxon>
        <taxon>Gastropoda</taxon>
        <taxon>Heterobranchia</taxon>
        <taxon>Euthyneura</taxon>
        <taxon>Panpulmonata</taxon>
        <taxon>Sacoglossa</taxon>
        <taxon>Placobranchoidea</taxon>
        <taxon>Plakobranchidae</taxon>
        <taxon>Elysia</taxon>
    </lineage>
</organism>
<proteinExistence type="predicted"/>
<dbReference type="PRINTS" id="PR01438">
    <property type="entry name" value="UNVRSLSTRESS"/>
</dbReference>
<dbReference type="InterPro" id="IPR014729">
    <property type="entry name" value="Rossmann-like_a/b/a_fold"/>
</dbReference>
<gene>
    <name evidence="2" type="ORF">RRG08_027418</name>
</gene>
<sequence length="172" mass="19142">MADSETKTAEHQRQVLIAMDESHHSDDAFDYYMKHVHRPDDHVVILYVPEYHNVIQSPMVMTDVAVVSDMMHEETERIKGVVSRLSKKLKNIGGSVKSIGGNPGEVIVKTSKDIGAAVIILGSRGMGTIRRTLLGSVSDYVMHHSHIPVLVCKHPDVHKHHGHKGSDPDHKH</sequence>
<dbReference type="EMBL" id="JAWDGP010006302">
    <property type="protein sequence ID" value="KAK3743551.1"/>
    <property type="molecule type" value="Genomic_DNA"/>
</dbReference>
<dbReference type="PANTHER" id="PTHR46989:SF3">
    <property type="entry name" value="USPA DOMAIN-CONTAINING PROTEIN"/>
    <property type="match status" value="1"/>
</dbReference>
<dbReference type="Pfam" id="PF00582">
    <property type="entry name" value="Usp"/>
    <property type="match status" value="1"/>
</dbReference>
<dbReference type="AlphaFoldDB" id="A0AAE1CXR1"/>
<dbReference type="InterPro" id="IPR006015">
    <property type="entry name" value="Universal_stress_UspA"/>
</dbReference>
<dbReference type="InterPro" id="IPR006016">
    <property type="entry name" value="UspA"/>
</dbReference>
<dbReference type="Proteomes" id="UP001283361">
    <property type="component" value="Unassembled WGS sequence"/>
</dbReference>
<reference evidence="2" key="1">
    <citation type="journal article" date="2023" name="G3 (Bethesda)">
        <title>A reference genome for the long-term kleptoplast-retaining sea slug Elysia crispata morphotype clarki.</title>
        <authorList>
            <person name="Eastman K.E."/>
            <person name="Pendleton A.L."/>
            <person name="Shaikh M.A."/>
            <person name="Suttiyut T."/>
            <person name="Ogas R."/>
            <person name="Tomko P."/>
            <person name="Gavelis G."/>
            <person name="Widhalm J.R."/>
            <person name="Wisecaver J.H."/>
        </authorList>
    </citation>
    <scope>NUCLEOTIDE SEQUENCE</scope>
    <source>
        <strain evidence="2">ECLA1</strain>
    </source>
</reference>
<keyword evidence="3" id="KW-1185">Reference proteome</keyword>
<dbReference type="CDD" id="cd23659">
    <property type="entry name" value="USP_At3g01520-like"/>
    <property type="match status" value="1"/>
</dbReference>